<comment type="caution">
    <text evidence="1">The sequence shown here is derived from an EMBL/GenBank/DDBJ whole genome shotgun (WGS) entry which is preliminary data.</text>
</comment>
<gene>
    <name evidence="1" type="ORF">Pyn_16971</name>
</gene>
<name>A0A314ZNQ7_PRUYE</name>
<dbReference type="Proteomes" id="UP000250321">
    <property type="component" value="Unassembled WGS sequence"/>
</dbReference>
<organism evidence="1 2">
    <name type="scientific">Prunus yedoensis var. nudiflora</name>
    <dbReference type="NCBI Taxonomy" id="2094558"/>
    <lineage>
        <taxon>Eukaryota</taxon>
        <taxon>Viridiplantae</taxon>
        <taxon>Streptophyta</taxon>
        <taxon>Embryophyta</taxon>
        <taxon>Tracheophyta</taxon>
        <taxon>Spermatophyta</taxon>
        <taxon>Magnoliopsida</taxon>
        <taxon>eudicotyledons</taxon>
        <taxon>Gunneridae</taxon>
        <taxon>Pentapetalae</taxon>
        <taxon>rosids</taxon>
        <taxon>fabids</taxon>
        <taxon>Rosales</taxon>
        <taxon>Rosaceae</taxon>
        <taxon>Amygdaloideae</taxon>
        <taxon>Amygdaleae</taxon>
        <taxon>Prunus</taxon>
    </lineage>
</organism>
<keyword evidence="2" id="KW-1185">Reference proteome</keyword>
<evidence type="ECO:0000313" key="1">
    <source>
        <dbReference type="EMBL" id="PQQ19054.1"/>
    </source>
</evidence>
<evidence type="ECO:0000313" key="2">
    <source>
        <dbReference type="Proteomes" id="UP000250321"/>
    </source>
</evidence>
<protein>
    <submittedName>
        <fullName evidence="1">Uncharacterized protein</fullName>
    </submittedName>
</protein>
<dbReference type="AlphaFoldDB" id="A0A314ZNQ7"/>
<sequence length="79" mass="8642">MVVVSGFGMARAWSTLGVPPRLSLSSLVSLALLYTLRVYFSHTCTPVSRWSGLLSGFEVVRLALRLRGVCFLFVVLPPS</sequence>
<reference evidence="1 2" key="1">
    <citation type="submission" date="2018-02" db="EMBL/GenBank/DDBJ databases">
        <title>Draft genome of wild Prunus yedoensis var. nudiflora.</title>
        <authorList>
            <person name="Baek S."/>
            <person name="Kim J.-H."/>
            <person name="Choi K."/>
            <person name="Kim G.-B."/>
            <person name="Cho A."/>
            <person name="Jang H."/>
            <person name="Shin C.-H."/>
            <person name="Yu H.-J."/>
            <person name="Mun J.-H."/>
        </authorList>
    </citation>
    <scope>NUCLEOTIDE SEQUENCE [LARGE SCALE GENOMIC DNA]</scope>
    <source>
        <strain evidence="2">cv. Jeju island</strain>
        <tissue evidence="1">Leaf</tissue>
    </source>
</reference>
<proteinExistence type="predicted"/>
<accession>A0A314ZNQ7</accession>
<dbReference type="EMBL" id="PJQY01000084">
    <property type="protein sequence ID" value="PQQ19054.1"/>
    <property type="molecule type" value="Genomic_DNA"/>
</dbReference>